<dbReference type="SUPFAM" id="SSF81383">
    <property type="entry name" value="F-box domain"/>
    <property type="match status" value="1"/>
</dbReference>
<dbReference type="Pfam" id="PF12937">
    <property type="entry name" value="F-box-like"/>
    <property type="match status" value="1"/>
</dbReference>
<evidence type="ECO:0000259" key="1">
    <source>
        <dbReference type="SMART" id="SM00256"/>
    </source>
</evidence>
<organism evidence="2 3">
    <name type="scientific">Exidia glandulosa HHB12029</name>
    <dbReference type="NCBI Taxonomy" id="1314781"/>
    <lineage>
        <taxon>Eukaryota</taxon>
        <taxon>Fungi</taxon>
        <taxon>Dikarya</taxon>
        <taxon>Basidiomycota</taxon>
        <taxon>Agaricomycotina</taxon>
        <taxon>Agaricomycetes</taxon>
        <taxon>Auriculariales</taxon>
        <taxon>Exidiaceae</taxon>
        <taxon>Exidia</taxon>
    </lineage>
</organism>
<proteinExistence type="predicted"/>
<sequence length="472" mass="53397">MARLHLSVDTFTLVLDYVAFPCLLRAAHVCRSWRSIALDHPTYWRDIRLHSASPSALDCFSARITSRQQGPLVLDIKLSGLSGSERGQVLQNVFPAMRASIHRWRSVSIHLHQTLSFPLFSHLHEPAPCLEILALSIELLSSAVDTLPCLFQGECPQHHTLKFYNLLLPSDLTPMLYHVEHIVYRHMRMRSVDFPVALLLKSGCNAPPLRSIELSANGLELPRTHAVAEMEESFRTLRSMSLFARNDIDLVSTLPLHLIPELRLWPLDLNRRRRMLYHLDSGALHLRIDASSNNSIHEDTLVTYASTSAAPPFDVTTKQRSFPEECSDFFSEGRGRGDLAGLYFNPTYLERIVSLTVSLSRWGILVHHSPRFPNCRTLTVTVNYLQFGDPFSRVPVAADSPGPGLPSLTELKLERAPVEPCHWQLEHEFFVALSGHIRGLSLRIHEVPESCRLVLCDVHDSIVDPVWASRFK</sequence>
<keyword evidence="3" id="KW-1185">Reference proteome</keyword>
<dbReference type="InterPro" id="IPR036047">
    <property type="entry name" value="F-box-like_dom_sf"/>
</dbReference>
<name>A0A165KF52_EXIGL</name>
<evidence type="ECO:0000313" key="3">
    <source>
        <dbReference type="Proteomes" id="UP000077266"/>
    </source>
</evidence>
<accession>A0A165KF52</accession>
<protein>
    <recommendedName>
        <fullName evidence="1">F-box domain-containing protein</fullName>
    </recommendedName>
</protein>
<dbReference type="InParanoid" id="A0A165KF52"/>
<dbReference type="Proteomes" id="UP000077266">
    <property type="component" value="Unassembled WGS sequence"/>
</dbReference>
<dbReference type="SMART" id="SM00256">
    <property type="entry name" value="FBOX"/>
    <property type="match status" value="1"/>
</dbReference>
<evidence type="ECO:0000313" key="2">
    <source>
        <dbReference type="EMBL" id="KZV96242.1"/>
    </source>
</evidence>
<gene>
    <name evidence="2" type="ORF">EXIGLDRAFT_733603</name>
</gene>
<dbReference type="InterPro" id="IPR001810">
    <property type="entry name" value="F-box_dom"/>
</dbReference>
<dbReference type="EMBL" id="KV425945">
    <property type="protein sequence ID" value="KZV96242.1"/>
    <property type="molecule type" value="Genomic_DNA"/>
</dbReference>
<reference evidence="2 3" key="1">
    <citation type="journal article" date="2016" name="Mol. Biol. Evol.">
        <title>Comparative Genomics of Early-Diverging Mushroom-Forming Fungi Provides Insights into the Origins of Lignocellulose Decay Capabilities.</title>
        <authorList>
            <person name="Nagy L.G."/>
            <person name="Riley R."/>
            <person name="Tritt A."/>
            <person name="Adam C."/>
            <person name="Daum C."/>
            <person name="Floudas D."/>
            <person name="Sun H."/>
            <person name="Yadav J.S."/>
            <person name="Pangilinan J."/>
            <person name="Larsson K.H."/>
            <person name="Matsuura K."/>
            <person name="Barry K."/>
            <person name="Labutti K."/>
            <person name="Kuo R."/>
            <person name="Ohm R.A."/>
            <person name="Bhattacharya S.S."/>
            <person name="Shirouzu T."/>
            <person name="Yoshinaga Y."/>
            <person name="Martin F.M."/>
            <person name="Grigoriev I.V."/>
            <person name="Hibbett D.S."/>
        </authorList>
    </citation>
    <scope>NUCLEOTIDE SEQUENCE [LARGE SCALE GENOMIC DNA]</scope>
    <source>
        <strain evidence="2 3">HHB12029</strain>
    </source>
</reference>
<dbReference type="AlphaFoldDB" id="A0A165KF52"/>
<feature type="domain" description="F-box" evidence="1">
    <location>
        <begin position="6"/>
        <end position="47"/>
    </location>
</feature>
<dbReference type="Gene3D" id="1.20.1280.50">
    <property type="match status" value="1"/>
</dbReference>
<dbReference type="OrthoDB" id="3219396at2759"/>